<evidence type="ECO:0000313" key="2">
    <source>
        <dbReference type="EMBL" id="CAE0348932.1"/>
    </source>
</evidence>
<proteinExistence type="predicted"/>
<protein>
    <submittedName>
        <fullName evidence="2">Uncharacterized protein</fullName>
    </submittedName>
</protein>
<organism evidence="2">
    <name type="scientific">Euplotes harpa</name>
    <dbReference type="NCBI Taxonomy" id="151035"/>
    <lineage>
        <taxon>Eukaryota</taxon>
        <taxon>Sar</taxon>
        <taxon>Alveolata</taxon>
        <taxon>Ciliophora</taxon>
        <taxon>Intramacronucleata</taxon>
        <taxon>Spirotrichea</taxon>
        <taxon>Hypotrichia</taxon>
        <taxon>Euplotida</taxon>
        <taxon>Euplotidae</taxon>
        <taxon>Euplotes</taxon>
    </lineage>
</organism>
<evidence type="ECO:0000256" key="1">
    <source>
        <dbReference type="SAM" id="MobiDB-lite"/>
    </source>
</evidence>
<reference evidence="2" key="1">
    <citation type="submission" date="2021-01" db="EMBL/GenBank/DDBJ databases">
        <authorList>
            <person name="Corre E."/>
            <person name="Pelletier E."/>
            <person name="Niang G."/>
            <person name="Scheremetjew M."/>
            <person name="Finn R."/>
            <person name="Kale V."/>
            <person name="Holt S."/>
            <person name="Cochrane G."/>
            <person name="Meng A."/>
            <person name="Brown T."/>
            <person name="Cohen L."/>
        </authorList>
    </citation>
    <scope>NUCLEOTIDE SEQUENCE</scope>
    <source>
        <strain evidence="2">FSP1.4</strain>
    </source>
</reference>
<dbReference type="EMBL" id="HBII01018511">
    <property type="protein sequence ID" value="CAE0348932.1"/>
    <property type="molecule type" value="Transcribed_RNA"/>
</dbReference>
<gene>
    <name evidence="2" type="ORF">EHAR0213_LOCUS7844</name>
</gene>
<sequence length="136" mass="15641">MEAALWDMADDFEASEESPVIQEPTGSRQHANPLLTNKGRLSERDLKTFRGDQLQPKNESCKHRNDEISIESYEFFSEDSVSIDKSMSWGEVCNSESNVGRVELVSMKYKFRRTCKSNDFKHNKAMSSYEILSFIS</sequence>
<name>A0A7S3JBT2_9SPIT</name>
<dbReference type="AlphaFoldDB" id="A0A7S3JBT2"/>
<accession>A0A7S3JBT2</accession>
<feature type="region of interest" description="Disordered" evidence="1">
    <location>
        <begin position="1"/>
        <end position="37"/>
    </location>
</feature>